<organism evidence="4 5">
    <name type="scientific">Sphingomonas plantiphila</name>
    <dbReference type="NCBI Taxonomy" id="3163295"/>
    <lineage>
        <taxon>Bacteria</taxon>
        <taxon>Pseudomonadati</taxon>
        <taxon>Pseudomonadota</taxon>
        <taxon>Alphaproteobacteria</taxon>
        <taxon>Sphingomonadales</taxon>
        <taxon>Sphingomonadaceae</taxon>
        <taxon>Sphingomonas</taxon>
    </lineage>
</organism>
<dbReference type="Pfam" id="PF12849">
    <property type="entry name" value="PBP_like_2"/>
    <property type="match status" value="1"/>
</dbReference>
<dbReference type="InterPro" id="IPR024370">
    <property type="entry name" value="PBP_domain"/>
</dbReference>
<evidence type="ECO:0000313" key="4">
    <source>
        <dbReference type="EMBL" id="MFL9842442.1"/>
    </source>
</evidence>
<evidence type="ECO:0000256" key="2">
    <source>
        <dbReference type="SAM" id="SignalP"/>
    </source>
</evidence>
<feature type="chain" id="PRO_5045774282" evidence="2">
    <location>
        <begin position="19"/>
        <end position="344"/>
    </location>
</feature>
<reference evidence="4 5" key="1">
    <citation type="submission" date="2024-06" db="EMBL/GenBank/DDBJ databases">
        <authorList>
            <person name="Kaempfer P."/>
            <person name="Viver T."/>
        </authorList>
    </citation>
    <scope>NUCLEOTIDE SEQUENCE [LARGE SCALE GENOMIC DNA]</scope>
    <source>
        <strain evidence="4 5">ST-64</strain>
    </source>
</reference>
<feature type="signal peptide" evidence="2">
    <location>
        <begin position="1"/>
        <end position="18"/>
    </location>
</feature>
<accession>A0ABW8YR92</accession>
<dbReference type="SUPFAM" id="SSF53850">
    <property type="entry name" value="Periplasmic binding protein-like II"/>
    <property type="match status" value="1"/>
</dbReference>
<dbReference type="EMBL" id="JBELQC010000003">
    <property type="protein sequence ID" value="MFL9842442.1"/>
    <property type="molecule type" value="Genomic_DNA"/>
</dbReference>
<evidence type="ECO:0000259" key="3">
    <source>
        <dbReference type="Pfam" id="PF12849"/>
    </source>
</evidence>
<evidence type="ECO:0000256" key="1">
    <source>
        <dbReference type="ARBA" id="ARBA00022729"/>
    </source>
</evidence>
<dbReference type="RefSeq" id="WP_408080110.1">
    <property type="nucleotide sequence ID" value="NZ_JBELQC010000003.1"/>
</dbReference>
<proteinExistence type="predicted"/>
<comment type="caution">
    <text evidence="4">The sequence shown here is derived from an EMBL/GenBank/DDBJ whole genome shotgun (WGS) entry which is preliminary data.</text>
</comment>
<feature type="domain" description="PBP" evidence="3">
    <location>
        <begin position="22"/>
        <end position="299"/>
    </location>
</feature>
<sequence>MRRLTLIALSALSLSACGGGGGQASRDQIKIVGSSTVYPFTTMVAEQFVNSGSFKAPVIESTGTGGGMKLFCAGVGPQHPDMTNASRRMTASEFDLCQRNGVTDIMEVQVGKDGIAFAESVNGPKIQLTLAEAYKALAANPMGKPNTAKLWSDINPALPAVPISIMGPPATSGTRDSLHELIMHPGCEEAYPEVKEIEKQDKDKAKELCTRVREDGAYVDSGENDNLIVQKLAANPNAIGVFGYSYLEENAGRLKGVPINGVSPSYEAISSGQYPGARSMYIYVKKQHLKAVPGINEFLAQYIKMWDPEGPLTKRGMIASSDADRAKASDVIAQGTAMQRSDLE</sequence>
<keyword evidence="1 2" id="KW-0732">Signal</keyword>
<dbReference type="InterPro" id="IPR050811">
    <property type="entry name" value="Phosphate_ABC_transporter"/>
</dbReference>
<name>A0ABW8YR92_9SPHN</name>
<dbReference type="PANTHER" id="PTHR30570">
    <property type="entry name" value="PERIPLASMIC PHOSPHATE BINDING COMPONENT OF PHOSPHATE ABC TRANSPORTER"/>
    <property type="match status" value="1"/>
</dbReference>
<protein>
    <submittedName>
        <fullName evidence="4">Substrate-binding domain-containing protein</fullName>
    </submittedName>
</protein>
<evidence type="ECO:0000313" key="5">
    <source>
        <dbReference type="Proteomes" id="UP001629244"/>
    </source>
</evidence>
<gene>
    <name evidence="4" type="ORF">ABS767_15840</name>
</gene>
<keyword evidence="5" id="KW-1185">Reference proteome</keyword>
<dbReference type="Proteomes" id="UP001629244">
    <property type="component" value="Unassembled WGS sequence"/>
</dbReference>
<dbReference type="PROSITE" id="PS51257">
    <property type="entry name" value="PROKAR_LIPOPROTEIN"/>
    <property type="match status" value="1"/>
</dbReference>
<dbReference type="PANTHER" id="PTHR30570:SF1">
    <property type="entry name" value="PHOSPHATE-BINDING PROTEIN PSTS"/>
    <property type="match status" value="1"/>
</dbReference>
<dbReference type="Gene3D" id="3.40.190.10">
    <property type="entry name" value="Periplasmic binding protein-like II"/>
    <property type="match status" value="2"/>
</dbReference>